<evidence type="ECO:0000256" key="3">
    <source>
        <dbReference type="ARBA" id="ARBA00022737"/>
    </source>
</evidence>
<dbReference type="InterPro" id="IPR032675">
    <property type="entry name" value="LRR_dom_sf"/>
</dbReference>
<dbReference type="InterPro" id="IPR036412">
    <property type="entry name" value="HAD-like_sf"/>
</dbReference>
<evidence type="ECO:0000256" key="2">
    <source>
        <dbReference type="ARBA" id="ARBA00022614"/>
    </source>
</evidence>
<dbReference type="PANTHER" id="PTHR24113:SF12">
    <property type="entry name" value="RAN GTPASE-ACTIVATING PROTEIN 1"/>
    <property type="match status" value="1"/>
</dbReference>
<keyword evidence="2" id="KW-0433">Leucine-rich repeat</keyword>
<evidence type="ECO:0000313" key="6">
    <source>
        <dbReference type="Proteomes" id="UP000254794"/>
    </source>
</evidence>
<dbReference type="GO" id="GO:0048471">
    <property type="term" value="C:perinuclear region of cytoplasm"/>
    <property type="evidence" value="ECO:0007669"/>
    <property type="project" value="TreeGrafter"/>
</dbReference>
<dbReference type="Gene3D" id="3.80.10.10">
    <property type="entry name" value="Ribonuclease Inhibitor"/>
    <property type="match status" value="3"/>
</dbReference>
<organism evidence="5 6">
    <name type="scientific">Legionella busanensis</name>
    <dbReference type="NCBI Taxonomy" id="190655"/>
    <lineage>
        <taxon>Bacteria</taxon>
        <taxon>Pseudomonadati</taxon>
        <taxon>Pseudomonadota</taxon>
        <taxon>Gammaproteobacteria</taxon>
        <taxon>Legionellales</taxon>
        <taxon>Legionellaceae</taxon>
        <taxon>Legionella</taxon>
    </lineage>
</organism>
<dbReference type="GO" id="GO:0005096">
    <property type="term" value="F:GTPase activator activity"/>
    <property type="evidence" value="ECO:0007669"/>
    <property type="project" value="UniProtKB-KW"/>
</dbReference>
<keyword evidence="4" id="KW-0143">Chaperone</keyword>
<keyword evidence="1" id="KW-0343">GTPase activation</keyword>
<evidence type="ECO:0000256" key="4">
    <source>
        <dbReference type="ARBA" id="ARBA00023186"/>
    </source>
</evidence>
<dbReference type="GO" id="GO:0031267">
    <property type="term" value="F:small GTPase binding"/>
    <property type="evidence" value="ECO:0007669"/>
    <property type="project" value="TreeGrafter"/>
</dbReference>
<evidence type="ECO:0000256" key="1">
    <source>
        <dbReference type="ARBA" id="ARBA00022468"/>
    </source>
</evidence>
<sequence>MPNYSRQIIISLQHPHSREDQTSFPRQGGTAYMLTKRAEELNRPSDIIYLDSYPLRANYPDDFSFQRAVSAFEDKYVKELEKKVDSRTLIYLVGHGDPNNPTYIVGADKNGDPVSWPVDRLADLLAKGTKKILSQNSRGSSQYIIKNSVEEKLTISMVTCFSGKGLEKSLAANLNEHLWHSHLVKSDIFGRIHEVSRYGGGPLIKRVRGKHHEDEYKVLISRDKNGQMQVLPIFYSAKPEILFLAQITNSRANDWHYRKTTGNLVSELKIGNKAQLEGLITTIKKVHPGLVLTIEESKKSLGHFRLVIAKQNVRTYLIQSNKLKDYEAKQVERTDIAEERNEDFIAFLSQKTGWPTNVWGARESQIVTNTNHSEADLQQISSYLNQLYPTLLSEVIQSRDGHQYRLVISVRNLEAILKSEKEQLKQFALTYLSSNNNSTAEIKNELDRFFSLSYLHMGENFKDLSDKLLQLSVSQANLANAITKILWDINQFIPAQHRVAQPAPIQKISPVFMDKAAAYYEEIDDQALVSKMQKLQNYKPGDCYFGKKIDKDGNELLVVGYFCEAFDVNVLSSETQIQTQIAINFIPANEVETNYRNDPEKIREELVTIVAIDFDKTLTLSHTNWDNVPPKPSEAYYNYIRQNIRFREDTVKILRELASKPNIKLSIVSNCRTPDLIYDTLYEMFGEEAVKIFPPESIYSGGINKSVLLGSLTAKHKTIKTYLVDDSTPNIREAQQCGVHTIKVDDTTNLHLHQLRNEFKLSTEIEFSDIKVSSLTAQAALSCLQFYVAKSNKSNKPDLTSPSDIFSFDIKNLGKKLALRYHPDKTGSDEVFKVVNSEITTLNTLNDALTNPNNSIEDLTKILMNEDQCLYDINLQPLTEPSEIPSLILDKLKSGDNAQDNLTIFIKLWLEVKKLSGEPKHYVLANLILNNYIIPVLNHKAGIKALAALCNEVKLNPIRINYLPDLIMEAMALNPQFLPQLLDNLTEKNRVKLMSIAQQQTFFAGNFQAQNYRMPLLTNFYQLINQSINVPNYNRYQNLWSKFSPDVLDFSNHQELEEDIAVLDTYYESDPIFKINLTFNNNEFSKLSGEVLGTFIAANRTTIKSLVIKNVKFHDKQSLSASVLRLLASGKSSEVPASSTENQTVKSVDLTAEIGTLVVFGEKPSLNHVQELNLKDQAKDNVCEMLVLEDVMLENDLMILGKDLAHNTSLKTLILTDKNEQLKDNFLQVLAASFTDNRTLNMLELEGNFGNDGLMALAEGFSASGIQDLNLQGLFNDDGLRGFFAKLTRNVTGGLTFNSPNLSTKAIADILAILKSQDVKVETLYFNLPEITESDAKILKEAIAKNSERVADLILSTTTPIEKKASVILQLQRPGSSLPLVTLRNSNLKPKEFARINQTLARVNDNFDFSSRSVSQDREAELEEDFAILSNYFQPSLGQKIDMSFKGNYFSATTCEHIATFLIAQKHSIRSVSFNEVEVDEYQQDHLSRNIVALFDEDSACQELILDNVVLGKDIPYIARRLGENATLSNLVLISRDELNDDSVALLAKSLNTNRSLKELKLAGTFGNDGLTHLSSQLSVSGVEVLTLQGHFDSESVEAFFANVTRSFTSLSFASPNLDAKVIIEVLKILESKQIKVESLYFNLASINEEEAKEIRATLAHNTHISNLILESKNPVTKKAAAQLLAQSTSVNLNLINSPLQQLTKEELQAIEKGLQRFNDGKINLSSRSKSPETPTELEEDFAILNNYFQPSPGQEIEIIFKDNFLTKEIAIEINTFIGRQRSLITSLSFNDFTVRKRSHLSQLSVAIPLLVGRGSVCQKLDLNNVLLTADLASFSLGLRTNTTLEYLVLTSEDELNNDSISLLAKSLNKNKSLKKLELAGRFDNEGLAHVSSQLSASGVEELTLQGRFDSEGVKAFFANISRNFTSISFVSPNLDAKSIVEVLKFLEAKQIKVKSLRFNLNNISESDARLLSQAIPKRDDLSIEELVLETKEQMPTGRAATLLTHYDKHRFIPLKFVSNKQNISLDDALLLATKLLIKKEVSQIINTQPNGPFKELMQQFLGRLPDSDFNDHILLRVTTLVNLIGNIQKAQARLEDYVDAYQSYAINAGMTFFHHHGSKGRDRATHHLQNWQNDNEVMQSIINTLQVGSPFNTSEEGLSDKALELVYKAALQSLANKAVKDISTLKGNTYRHSYKTYLLAYKTELDACCKNSDIKKEIQFNNTSVKGKKGADLKQPEPFGELQAKKDKEIKTEFGNLRSFAAGR</sequence>
<dbReference type="SUPFAM" id="SSF56784">
    <property type="entry name" value="HAD-like"/>
    <property type="match status" value="1"/>
</dbReference>
<dbReference type="EMBL" id="UGOD01000001">
    <property type="protein sequence ID" value="STX51452.1"/>
    <property type="molecule type" value="Genomic_DNA"/>
</dbReference>
<accession>A0A378JTF1</accession>
<name>A0A378JTF1_9GAMM</name>
<gene>
    <name evidence="5" type="ORF">NCTC13316_01547</name>
</gene>
<evidence type="ECO:0000313" key="5">
    <source>
        <dbReference type="EMBL" id="STX51452.1"/>
    </source>
</evidence>
<dbReference type="PANTHER" id="PTHR24113">
    <property type="entry name" value="RAN GTPASE-ACTIVATING PROTEIN 1"/>
    <property type="match status" value="1"/>
</dbReference>
<dbReference type="Proteomes" id="UP000254794">
    <property type="component" value="Unassembled WGS sequence"/>
</dbReference>
<dbReference type="RefSeq" id="WP_115331088.1">
    <property type="nucleotide sequence ID" value="NZ_CAAAHP010000001.1"/>
</dbReference>
<dbReference type="InterPro" id="IPR036869">
    <property type="entry name" value="J_dom_sf"/>
</dbReference>
<keyword evidence="6" id="KW-1185">Reference proteome</keyword>
<dbReference type="SUPFAM" id="SSF46565">
    <property type="entry name" value="Chaperone J-domain"/>
    <property type="match status" value="1"/>
</dbReference>
<reference evidence="5 6" key="1">
    <citation type="submission" date="2018-06" db="EMBL/GenBank/DDBJ databases">
        <authorList>
            <consortium name="Pathogen Informatics"/>
            <person name="Doyle S."/>
        </authorList>
    </citation>
    <scope>NUCLEOTIDE SEQUENCE [LARGE SCALE GENOMIC DNA]</scope>
    <source>
        <strain evidence="5 6">NCTC13316</strain>
    </source>
</reference>
<dbReference type="InterPro" id="IPR023214">
    <property type="entry name" value="HAD_sf"/>
</dbReference>
<dbReference type="GO" id="GO:0006913">
    <property type="term" value="P:nucleocytoplasmic transport"/>
    <property type="evidence" value="ECO:0007669"/>
    <property type="project" value="TreeGrafter"/>
</dbReference>
<dbReference type="InterPro" id="IPR027038">
    <property type="entry name" value="RanGap"/>
</dbReference>
<dbReference type="SUPFAM" id="SSF52047">
    <property type="entry name" value="RNI-like"/>
    <property type="match status" value="3"/>
</dbReference>
<proteinExistence type="predicted"/>
<protein>
    <submittedName>
        <fullName evidence="5">Uncharacterized protein</fullName>
    </submittedName>
</protein>
<dbReference type="GO" id="GO:0005829">
    <property type="term" value="C:cytosol"/>
    <property type="evidence" value="ECO:0007669"/>
    <property type="project" value="TreeGrafter"/>
</dbReference>
<dbReference type="Gene3D" id="3.40.50.1000">
    <property type="entry name" value="HAD superfamily/HAD-like"/>
    <property type="match status" value="1"/>
</dbReference>
<keyword evidence="3" id="KW-0677">Repeat</keyword>